<dbReference type="PROSITE" id="PS50005">
    <property type="entry name" value="TPR"/>
    <property type="match status" value="1"/>
</dbReference>
<name>A0A831LNI7_9BACT</name>
<dbReference type="SMART" id="SM00028">
    <property type="entry name" value="TPR"/>
    <property type="match status" value="2"/>
</dbReference>
<keyword evidence="1" id="KW-0802">TPR repeat</keyword>
<gene>
    <name evidence="3" type="ORF">ENN94_04545</name>
</gene>
<sequence length="311" mass="36042">MSGLWRWPNSPRRKKIRNSTRCWSRSMGTQPTTIPTKRRKQPRGIIFAALLLIIAAALAGAWGYFNQPHQRILRGKAQIDRLVMEQRFMEAAQLLRSLQQKNPFSSQGADFLLQAGDVSRVHLDQPQRALLDYLLLIQKYPDDPAVLKAQRRIADLYFDRLQDYPRAINFYHELLEAGAPDQDLLHYRLAEAYFRQDNFEQACIEWGQALELYPDSPLVPEILYRLARTRALQGHADEAIRFYQTLTEDHPGDPFAKEGRIGLAATLEEQGRLREALDVLEKLRQDALNSPALMRRIEQVRARMERKKEAI</sequence>
<reference evidence="3" key="1">
    <citation type="journal article" date="2020" name="mSystems">
        <title>Genome- and Community-Level Interaction Insights into Carbon Utilization and Element Cycling Functions of Hydrothermarchaeota in Hydrothermal Sediment.</title>
        <authorList>
            <person name="Zhou Z."/>
            <person name="Liu Y."/>
            <person name="Xu W."/>
            <person name="Pan J."/>
            <person name="Luo Z.H."/>
            <person name="Li M."/>
        </authorList>
    </citation>
    <scope>NUCLEOTIDE SEQUENCE [LARGE SCALE GENOMIC DNA]</scope>
    <source>
        <strain evidence="3">SpSt-1220</strain>
    </source>
</reference>
<feature type="repeat" description="TPR" evidence="1">
    <location>
        <begin position="183"/>
        <end position="216"/>
    </location>
</feature>
<evidence type="ECO:0000256" key="2">
    <source>
        <dbReference type="SAM" id="MobiDB-lite"/>
    </source>
</evidence>
<dbReference type="EMBL" id="DSDO01000315">
    <property type="protein sequence ID" value="HDR46951.1"/>
    <property type="molecule type" value="Genomic_DNA"/>
</dbReference>
<dbReference type="Pfam" id="PF13424">
    <property type="entry name" value="TPR_12"/>
    <property type="match status" value="1"/>
</dbReference>
<dbReference type="PANTHER" id="PTHR12558:SF13">
    <property type="entry name" value="CELL DIVISION CYCLE PROTEIN 27 HOMOLOG"/>
    <property type="match status" value="1"/>
</dbReference>
<evidence type="ECO:0000256" key="1">
    <source>
        <dbReference type="PROSITE-ProRule" id="PRU00339"/>
    </source>
</evidence>
<organism evidence="3">
    <name type="scientific">Geoalkalibacter subterraneus</name>
    <dbReference type="NCBI Taxonomy" id="483547"/>
    <lineage>
        <taxon>Bacteria</taxon>
        <taxon>Pseudomonadati</taxon>
        <taxon>Thermodesulfobacteriota</taxon>
        <taxon>Desulfuromonadia</taxon>
        <taxon>Desulfuromonadales</taxon>
        <taxon>Geoalkalibacteraceae</taxon>
        <taxon>Geoalkalibacter</taxon>
    </lineage>
</organism>
<accession>A0A831LNI7</accession>
<dbReference type="GO" id="GO:0051301">
    <property type="term" value="P:cell division"/>
    <property type="evidence" value="ECO:0007669"/>
    <property type="project" value="TreeGrafter"/>
</dbReference>
<feature type="compositionally biased region" description="Polar residues" evidence="2">
    <location>
        <begin position="19"/>
        <end position="35"/>
    </location>
</feature>
<dbReference type="GO" id="GO:0031145">
    <property type="term" value="P:anaphase-promoting complex-dependent catabolic process"/>
    <property type="evidence" value="ECO:0007669"/>
    <property type="project" value="TreeGrafter"/>
</dbReference>
<comment type="caution">
    <text evidence="3">The sequence shown here is derived from an EMBL/GenBank/DDBJ whole genome shotgun (WGS) entry which is preliminary data.</text>
</comment>
<dbReference type="InterPro" id="IPR019734">
    <property type="entry name" value="TPR_rpt"/>
</dbReference>
<dbReference type="Proteomes" id="UP000886162">
    <property type="component" value="Unassembled WGS sequence"/>
</dbReference>
<dbReference type="AlphaFoldDB" id="A0A831LNI7"/>
<dbReference type="InterPro" id="IPR011990">
    <property type="entry name" value="TPR-like_helical_dom_sf"/>
</dbReference>
<dbReference type="Gene3D" id="1.25.40.10">
    <property type="entry name" value="Tetratricopeptide repeat domain"/>
    <property type="match status" value="2"/>
</dbReference>
<dbReference type="SUPFAM" id="SSF48452">
    <property type="entry name" value="TPR-like"/>
    <property type="match status" value="2"/>
</dbReference>
<proteinExistence type="predicted"/>
<dbReference type="GO" id="GO:0016567">
    <property type="term" value="P:protein ubiquitination"/>
    <property type="evidence" value="ECO:0007669"/>
    <property type="project" value="TreeGrafter"/>
</dbReference>
<evidence type="ECO:0000313" key="3">
    <source>
        <dbReference type="EMBL" id="HDR46951.1"/>
    </source>
</evidence>
<protein>
    <submittedName>
        <fullName evidence="3">Tetratricopeptide repeat protein</fullName>
    </submittedName>
</protein>
<feature type="region of interest" description="Disordered" evidence="2">
    <location>
        <begin position="1"/>
        <end position="39"/>
    </location>
</feature>
<dbReference type="GO" id="GO:0005737">
    <property type="term" value="C:cytoplasm"/>
    <property type="evidence" value="ECO:0007669"/>
    <property type="project" value="TreeGrafter"/>
</dbReference>
<dbReference type="PANTHER" id="PTHR12558">
    <property type="entry name" value="CELL DIVISION CYCLE 16,23,27"/>
    <property type="match status" value="1"/>
</dbReference>